<dbReference type="EMBL" id="JBBXMP010000217">
    <property type="protein sequence ID" value="KAL0059574.1"/>
    <property type="molecule type" value="Genomic_DNA"/>
</dbReference>
<gene>
    <name evidence="2" type="ORF">AAF712_013664</name>
</gene>
<name>A0ABR2ZF09_9AGAR</name>
<evidence type="ECO:0000313" key="3">
    <source>
        <dbReference type="Proteomes" id="UP001437256"/>
    </source>
</evidence>
<accession>A0ABR2ZF09</accession>
<feature type="compositionally biased region" description="Polar residues" evidence="1">
    <location>
        <begin position="218"/>
        <end position="229"/>
    </location>
</feature>
<feature type="compositionally biased region" description="Low complexity" evidence="1">
    <location>
        <begin position="289"/>
        <end position="301"/>
    </location>
</feature>
<dbReference type="Proteomes" id="UP001437256">
    <property type="component" value="Unassembled WGS sequence"/>
</dbReference>
<feature type="compositionally biased region" description="Low complexity" evidence="1">
    <location>
        <begin position="237"/>
        <end position="249"/>
    </location>
</feature>
<reference evidence="2 3" key="1">
    <citation type="submission" date="2024-05" db="EMBL/GenBank/DDBJ databases">
        <title>A draft genome resource for the thread blight pathogen Marasmius tenuissimus strain MS-2.</title>
        <authorList>
            <person name="Yulfo-Soto G.E."/>
            <person name="Baruah I.K."/>
            <person name="Amoako-Attah I."/>
            <person name="Bukari Y."/>
            <person name="Meinhardt L.W."/>
            <person name="Bailey B.A."/>
            <person name="Cohen S.P."/>
        </authorList>
    </citation>
    <scope>NUCLEOTIDE SEQUENCE [LARGE SCALE GENOMIC DNA]</scope>
    <source>
        <strain evidence="2 3">MS-2</strain>
    </source>
</reference>
<comment type="caution">
    <text evidence="2">The sequence shown here is derived from an EMBL/GenBank/DDBJ whole genome shotgun (WGS) entry which is preliminary data.</text>
</comment>
<keyword evidence="3" id="KW-1185">Reference proteome</keyword>
<evidence type="ECO:0000313" key="2">
    <source>
        <dbReference type="EMBL" id="KAL0059574.1"/>
    </source>
</evidence>
<feature type="compositionally biased region" description="Polar residues" evidence="1">
    <location>
        <begin position="264"/>
        <end position="280"/>
    </location>
</feature>
<feature type="region of interest" description="Disordered" evidence="1">
    <location>
        <begin position="163"/>
        <end position="399"/>
    </location>
</feature>
<sequence length="399" mass="44231">MPTSTYQYVKTFKEDIVDAIRDITEAHGGDVPMDYWEDSHHFQYTKGMGKGRSFYAAGQLHRHCRTKGHTDHVWSKSPVGERMRSDMMQHLILLRAMHDMFPGGKYNPQDPARDGDVSQVIAILRQVLTRVKIAFENYETTNVFVDPDFFFASIPPGLPGVSSLPSVGASPPPVPSPPPSTQPRPDHEWFFSPEKPPRTTYRHRARQGTSRANRTKTSKASAAPSTLTPANRADLDSATSSSAESLISSSRKRFEELPAKRKQTSQTSTALFTPSYQLLTPANRADLGSATSSSTKSLTSSSRKRFEDLATKRKRGVESEEHTPSRPPKKLRDLGTLDISDDEADQGVGSSSMRKGKGKMKALDLGSKNDTSSPVRKGRRIRESTGRYARTNGTHRSPQ</sequence>
<protein>
    <submittedName>
        <fullName evidence="2">Uncharacterized protein</fullName>
    </submittedName>
</protein>
<evidence type="ECO:0000256" key="1">
    <source>
        <dbReference type="SAM" id="MobiDB-lite"/>
    </source>
</evidence>
<feature type="compositionally biased region" description="Pro residues" evidence="1">
    <location>
        <begin position="170"/>
        <end position="182"/>
    </location>
</feature>
<organism evidence="2 3">
    <name type="scientific">Marasmius tenuissimus</name>
    <dbReference type="NCBI Taxonomy" id="585030"/>
    <lineage>
        <taxon>Eukaryota</taxon>
        <taxon>Fungi</taxon>
        <taxon>Dikarya</taxon>
        <taxon>Basidiomycota</taxon>
        <taxon>Agaricomycotina</taxon>
        <taxon>Agaricomycetes</taxon>
        <taxon>Agaricomycetidae</taxon>
        <taxon>Agaricales</taxon>
        <taxon>Marasmiineae</taxon>
        <taxon>Marasmiaceae</taxon>
        <taxon>Marasmius</taxon>
    </lineage>
</organism>
<proteinExistence type="predicted"/>
<feature type="compositionally biased region" description="Basic and acidic residues" evidence="1">
    <location>
        <begin position="304"/>
        <end position="335"/>
    </location>
</feature>